<keyword evidence="3" id="KW-0378">Hydrolase</keyword>
<protein>
    <submittedName>
        <fullName evidence="3">Glycerophosphoryl diester phosphodiesterase</fullName>
        <ecNumber evidence="3">3.1.4.46</ecNumber>
    </submittedName>
</protein>
<dbReference type="InterPro" id="IPR030395">
    <property type="entry name" value="GP_PDE_dom"/>
</dbReference>
<dbReference type="SUPFAM" id="SSF51695">
    <property type="entry name" value="PLC-like phosphodiesterases"/>
    <property type="match status" value="1"/>
</dbReference>
<dbReference type="GO" id="GO:0008889">
    <property type="term" value="F:glycerophosphodiester phosphodiesterase activity"/>
    <property type="evidence" value="ECO:0007669"/>
    <property type="project" value="UniProtKB-EC"/>
</dbReference>
<organism evidence="3 4">
    <name type="scientific">Nesterenkonia halotolerans</name>
    <dbReference type="NCBI Taxonomy" id="225325"/>
    <lineage>
        <taxon>Bacteria</taxon>
        <taxon>Bacillati</taxon>
        <taxon>Actinomycetota</taxon>
        <taxon>Actinomycetes</taxon>
        <taxon>Micrococcales</taxon>
        <taxon>Micrococcaceae</taxon>
        <taxon>Nesterenkonia</taxon>
    </lineage>
</organism>
<comment type="caution">
    <text evidence="3">The sequence shown here is derived from an EMBL/GenBank/DDBJ whole genome shotgun (WGS) entry which is preliminary data.</text>
</comment>
<dbReference type="PANTHER" id="PTHR46211">
    <property type="entry name" value="GLYCEROPHOSPHORYL DIESTER PHOSPHODIESTERASE"/>
    <property type="match status" value="1"/>
</dbReference>
<evidence type="ECO:0000313" key="3">
    <source>
        <dbReference type="EMBL" id="MBE1514768.1"/>
    </source>
</evidence>
<evidence type="ECO:0000313" key="4">
    <source>
        <dbReference type="Proteomes" id="UP000636579"/>
    </source>
</evidence>
<evidence type="ECO:0000256" key="1">
    <source>
        <dbReference type="SAM" id="MobiDB-lite"/>
    </source>
</evidence>
<dbReference type="Pfam" id="PF03009">
    <property type="entry name" value="GDPD"/>
    <property type="match status" value="1"/>
</dbReference>
<dbReference type="EC" id="3.1.4.46" evidence="3"/>
<evidence type="ECO:0000259" key="2">
    <source>
        <dbReference type="PROSITE" id="PS51704"/>
    </source>
</evidence>
<dbReference type="InterPro" id="IPR017946">
    <property type="entry name" value="PLC-like_Pdiesterase_TIM-brl"/>
</dbReference>
<name>A0ABR9J713_9MICC</name>
<reference evidence="3 4" key="1">
    <citation type="submission" date="2020-10" db="EMBL/GenBank/DDBJ databases">
        <title>Sequencing the genomes of 1000 actinobacteria strains.</title>
        <authorList>
            <person name="Klenk H.-P."/>
        </authorList>
    </citation>
    <scope>NUCLEOTIDE SEQUENCE [LARGE SCALE GENOMIC DNA]</scope>
    <source>
        <strain evidence="3 4">DSM 15474</strain>
    </source>
</reference>
<accession>A0ABR9J713</accession>
<dbReference type="Gene3D" id="3.20.20.190">
    <property type="entry name" value="Phosphatidylinositol (PI) phosphodiesterase"/>
    <property type="match status" value="1"/>
</dbReference>
<dbReference type="EMBL" id="JADBEE010000001">
    <property type="protein sequence ID" value="MBE1514768.1"/>
    <property type="molecule type" value="Genomic_DNA"/>
</dbReference>
<dbReference type="PANTHER" id="PTHR46211:SF14">
    <property type="entry name" value="GLYCEROPHOSPHODIESTER PHOSPHODIESTERASE"/>
    <property type="match status" value="1"/>
</dbReference>
<dbReference type="RefSeq" id="WP_318779802.1">
    <property type="nucleotide sequence ID" value="NZ_JADBEE010000001.1"/>
</dbReference>
<proteinExistence type="predicted"/>
<dbReference type="Proteomes" id="UP000636579">
    <property type="component" value="Unassembled WGS sequence"/>
</dbReference>
<feature type="region of interest" description="Disordered" evidence="1">
    <location>
        <begin position="1"/>
        <end position="39"/>
    </location>
</feature>
<feature type="domain" description="GP-PDE" evidence="2">
    <location>
        <begin position="48"/>
        <end position="338"/>
    </location>
</feature>
<gene>
    <name evidence="3" type="ORF">H4W26_001523</name>
</gene>
<keyword evidence="4" id="KW-1185">Reference proteome</keyword>
<dbReference type="PROSITE" id="PS51704">
    <property type="entry name" value="GP_PDE"/>
    <property type="match status" value="1"/>
</dbReference>
<sequence>MTTDLVQTHDLPNTVPVAPPVSRSPRDHGLFSPAEAPDGRARAASRQAIIFAHRGASGLFPEHSRAAYQRAIEEGADGLEIDLHLTADGEPVCFHDATVDRTSNGTGAVAELSLAELRSLDVTSWKTPRLPAEYGVRHQQLMTLSDVLEMLLDAGRDISLAIEFKHPSPYGDRLETKVLRTLLSFGWDPETSVIPAGDASEYSVTVSFMSFYPGSLLYLTEMVAPDKLCALMSNVTEAQVRKRLRGVPMAFAARPVVAAVMRGTLRDSEALVWKGRAGIAGPGLAYLKKHRAEVKAWLARGTRLRVWTVDDPQDARFLLDLGVQEMTTNYPARLLEAVTPAR</sequence>